<evidence type="ECO:0000313" key="4">
    <source>
        <dbReference type="Proteomes" id="UP000295345"/>
    </source>
</evidence>
<dbReference type="PROSITE" id="PS51257">
    <property type="entry name" value="PROKAR_LIPOPROTEIN"/>
    <property type="match status" value="1"/>
</dbReference>
<evidence type="ECO:0000256" key="1">
    <source>
        <dbReference type="ARBA" id="ARBA00008520"/>
    </source>
</evidence>
<dbReference type="InterPro" id="IPR006059">
    <property type="entry name" value="SBP"/>
</dbReference>
<dbReference type="SUPFAM" id="SSF53850">
    <property type="entry name" value="Periplasmic binding protein-like II"/>
    <property type="match status" value="1"/>
</dbReference>
<dbReference type="PANTHER" id="PTHR43649">
    <property type="entry name" value="ARABINOSE-BINDING PROTEIN-RELATED"/>
    <property type="match status" value="1"/>
</dbReference>
<dbReference type="RefSeq" id="WP_132819633.1">
    <property type="nucleotide sequence ID" value="NZ_SMKI01000230.1"/>
</dbReference>
<organism evidence="3 4">
    <name type="scientific">Streptomyces hainanensis</name>
    <dbReference type="NCBI Taxonomy" id="402648"/>
    <lineage>
        <taxon>Bacteria</taxon>
        <taxon>Bacillati</taxon>
        <taxon>Actinomycetota</taxon>
        <taxon>Actinomycetes</taxon>
        <taxon>Kitasatosporales</taxon>
        <taxon>Streptomycetaceae</taxon>
        <taxon>Streptomyces</taxon>
    </lineage>
</organism>
<comment type="similarity">
    <text evidence="1">Belongs to the bacterial solute-binding protein 1 family.</text>
</comment>
<dbReference type="EMBL" id="SMKI01000230">
    <property type="protein sequence ID" value="TDC72764.1"/>
    <property type="molecule type" value="Genomic_DNA"/>
</dbReference>
<comment type="caution">
    <text evidence="3">The sequence shown here is derived from an EMBL/GenBank/DDBJ whole genome shotgun (WGS) entry which is preliminary data.</text>
</comment>
<gene>
    <name evidence="3" type="ORF">E1283_20870</name>
</gene>
<evidence type="ECO:0000313" key="3">
    <source>
        <dbReference type="EMBL" id="TDC72764.1"/>
    </source>
</evidence>
<keyword evidence="2" id="KW-0813">Transport</keyword>
<sequence>MRGSGRGSRRRAGGTRGTTRAVIAAVTMLTALTACGDDGDENRADREPTIELPDLSGQNLEVAAVWTGAERDNFLRVMDEFEARTGASVSYVPSGDNVSQFVGSKIEGGAPPDIVMVPQPGVLREFAQNGWIPPVGDLVQEQLDANYTPGWQAVGQHEGEQYGVYVKVANKSLVWYSSTAFDYAGVSAPADWDTFVDTAWTVWESGTTPVSVAGGDGWTLTDWFENIYLSQAGTEAYDQLIAHEIPWTDQTVTDALTTLGELFGHNQLLANGNGGSLQTDFPTSVTQTFINLEVPDAAMVFEADFVGSVITDSTDAVIGEDALVFPFPAVGAGDPPVVSAGDAAVAVAPNGEASEAQEAMLAFLASTDAAWIWAEGGGMVSPNRSLDLAAYPNDVQRGIADALISAGDDFRFDLSDQTPAAFGGTTGQGMWQGLQNFLRNPDDVQGAQEYLESQAVSAYGE</sequence>
<dbReference type="Proteomes" id="UP000295345">
    <property type="component" value="Unassembled WGS sequence"/>
</dbReference>
<dbReference type="PANTHER" id="PTHR43649:SF29">
    <property type="entry name" value="OSMOPROTECTIVE COMPOUNDS-BINDING PROTEIN GGTB"/>
    <property type="match status" value="1"/>
</dbReference>
<dbReference type="Pfam" id="PF01547">
    <property type="entry name" value="SBP_bac_1"/>
    <property type="match status" value="1"/>
</dbReference>
<dbReference type="InterPro" id="IPR050490">
    <property type="entry name" value="Bact_solute-bd_prot1"/>
</dbReference>
<reference evidence="3 4" key="1">
    <citation type="submission" date="2019-03" db="EMBL/GenBank/DDBJ databases">
        <title>Draft genome sequences of novel Actinobacteria.</title>
        <authorList>
            <person name="Sahin N."/>
            <person name="Ay H."/>
            <person name="Saygin H."/>
        </authorList>
    </citation>
    <scope>NUCLEOTIDE SEQUENCE [LARGE SCALE GENOMIC DNA]</scope>
    <source>
        <strain evidence="3 4">DSM 41900</strain>
    </source>
</reference>
<dbReference type="Gene3D" id="3.40.190.10">
    <property type="entry name" value="Periplasmic binding protein-like II"/>
    <property type="match status" value="2"/>
</dbReference>
<dbReference type="OrthoDB" id="3507433at2"/>
<evidence type="ECO:0000256" key="2">
    <source>
        <dbReference type="ARBA" id="ARBA00022448"/>
    </source>
</evidence>
<dbReference type="AlphaFoldDB" id="A0A4R4TB78"/>
<accession>A0A4R4TB78</accession>
<proteinExistence type="inferred from homology"/>
<protein>
    <submittedName>
        <fullName evidence="3">Carbohydrate ABC transporter substrate-binding protein</fullName>
    </submittedName>
</protein>
<keyword evidence="4" id="KW-1185">Reference proteome</keyword>
<name>A0A4R4TB78_9ACTN</name>